<dbReference type="InterPro" id="IPR000719">
    <property type="entry name" value="Prot_kinase_dom"/>
</dbReference>
<keyword evidence="10" id="KW-1185">Reference proteome</keyword>
<keyword evidence="4" id="KW-0137">Centromere</keyword>
<dbReference type="InterPro" id="IPR011009">
    <property type="entry name" value="Kinase-like_dom_sf"/>
</dbReference>
<gene>
    <name evidence="9" type="ORF">CTEN210_09048</name>
</gene>
<evidence type="ECO:0000256" key="1">
    <source>
        <dbReference type="ARBA" id="ARBA00004629"/>
    </source>
</evidence>
<dbReference type="SMART" id="SM00220">
    <property type="entry name" value="S_TKc"/>
    <property type="match status" value="1"/>
</dbReference>
<name>A0AAD3CUQ2_9STRA</name>
<feature type="compositionally biased region" description="Low complexity" evidence="6">
    <location>
        <begin position="300"/>
        <end position="316"/>
    </location>
</feature>
<reference evidence="9 10" key="1">
    <citation type="journal article" date="2021" name="Sci. Rep.">
        <title>The genome of the diatom Chaetoceros tenuissimus carries an ancient integrated fragment of an extant virus.</title>
        <authorList>
            <person name="Hongo Y."/>
            <person name="Kimura K."/>
            <person name="Takaki Y."/>
            <person name="Yoshida Y."/>
            <person name="Baba S."/>
            <person name="Kobayashi G."/>
            <person name="Nagasaki K."/>
            <person name="Hano T."/>
            <person name="Tomaru Y."/>
        </authorList>
    </citation>
    <scope>NUCLEOTIDE SEQUENCE [LARGE SCALE GENOMIC DNA]</scope>
    <source>
        <strain evidence="9 10">NIES-3715</strain>
    </source>
</reference>
<dbReference type="InterPro" id="IPR017441">
    <property type="entry name" value="Protein_kinase_ATP_BS"/>
</dbReference>
<dbReference type="PANTHER" id="PTHR14030">
    <property type="entry name" value="MITOTIC CHECKPOINT SERINE/THREONINE-PROTEIN KINASE BUB1"/>
    <property type="match status" value="1"/>
</dbReference>
<sequence length="703" mass="81422">MMSRKRQRPQLPLSYKKKETKERNTSCQNLQTVTPLDTLETLDSSNKTLQKDRIILDYESKVRPSEYFAERCRASKHSSLETLLHDCHVSSHPLQDWQEYISYYTTRYNNPQVEFQIRQRCVRSCIYMPQYKNDAEFVKVLIHYAKLCQDPLEEFTFAWKCRVGREMAMFWMSWTWFAEKAKDYRLTLKLFEKSLECVKGEKMTVVKERFACFKLRMRDLGIDLGSLRDDDDDSNVDCEIIEKENVKEKLRTLTPHRRGSSSMVHKIEEQEETPLQKRKPSRIAASSATVSALANISNATTAVTTSTKKQTSSNTNSKRRKRSSKGTEKKHCASIYLNNSDTTFEIERAKNHRFTQSQVSNFNHLHSIQTNVQPVDYRSCHAQDVDHALQKCKSISKTLPKALIKSTKKNGVIFVHNNVQCQVLHTLGKGSYGTVLLCQDSNGQEFALKIQVPSGCLAWEYQVLTTLHKQKCFKNVIPTPISLDLYDNGGVMSMDAGSRTGCNLLDLVNLYEGNLPELLCIHYTYVMLSTIEKLHFQGKYLHCDVKPDNWIVVNEKNGTASTVKLIDFGRAIKINKQGFKGNVAAKDLDCIAMKKGRKFLYDTDAFGLCVCTSVLLWGSYMELETIGEEYQIKQTFRRYWKTDLWKLYFGKLLDVNEKTYKQDLRNLKKQFAEHLEEKKIELNHLFNVQNELLKRRQKIGKTK</sequence>
<dbReference type="GO" id="GO:0051754">
    <property type="term" value="P:meiotic sister chromatid cohesion, centromeric"/>
    <property type="evidence" value="ECO:0007669"/>
    <property type="project" value="TreeGrafter"/>
</dbReference>
<comment type="subcellular location">
    <subcellularLocation>
        <location evidence="1">Chromosome</location>
        <location evidence="1">Centromere</location>
        <location evidence="1">Kinetochore</location>
    </subcellularLocation>
</comment>
<feature type="region of interest" description="Disordered" evidence="6">
    <location>
        <begin position="252"/>
        <end position="286"/>
    </location>
</feature>
<keyword evidence="3" id="KW-0995">Kinetochore</keyword>
<comment type="caution">
    <text evidence="9">The sequence shown here is derived from an EMBL/GenBank/DDBJ whole genome shotgun (WGS) entry which is preliminary data.</text>
</comment>
<evidence type="ECO:0008006" key="11">
    <source>
        <dbReference type="Google" id="ProtNLM"/>
    </source>
</evidence>
<evidence type="ECO:0000256" key="6">
    <source>
        <dbReference type="SAM" id="MobiDB-lite"/>
    </source>
</evidence>
<keyword evidence="2" id="KW-0158">Chromosome</keyword>
<dbReference type="GO" id="GO:0007094">
    <property type="term" value="P:mitotic spindle assembly checkpoint signaling"/>
    <property type="evidence" value="ECO:0007669"/>
    <property type="project" value="InterPro"/>
</dbReference>
<evidence type="ECO:0000259" key="8">
    <source>
        <dbReference type="PROSITE" id="PS51489"/>
    </source>
</evidence>
<feature type="domain" description="BUB1 N-terminal" evidence="8">
    <location>
        <begin position="76"/>
        <end position="240"/>
    </location>
</feature>
<accession>A0AAD3CUQ2</accession>
<dbReference type="PROSITE" id="PS51489">
    <property type="entry name" value="BUB1_N"/>
    <property type="match status" value="1"/>
</dbReference>
<dbReference type="EMBL" id="BLLK01000045">
    <property type="protein sequence ID" value="GFH52572.1"/>
    <property type="molecule type" value="Genomic_DNA"/>
</dbReference>
<dbReference type="GO" id="GO:0005524">
    <property type="term" value="F:ATP binding"/>
    <property type="evidence" value="ECO:0007669"/>
    <property type="project" value="UniProtKB-UniRule"/>
</dbReference>
<evidence type="ECO:0000259" key="7">
    <source>
        <dbReference type="PROSITE" id="PS50011"/>
    </source>
</evidence>
<organism evidence="9 10">
    <name type="scientific">Chaetoceros tenuissimus</name>
    <dbReference type="NCBI Taxonomy" id="426638"/>
    <lineage>
        <taxon>Eukaryota</taxon>
        <taxon>Sar</taxon>
        <taxon>Stramenopiles</taxon>
        <taxon>Ochrophyta</taxon>
        <taxon>Bacillariophyta</taxon>
        <taxon>Coscinodiscophyceae</taxon>
        <taxon>Chaetocerotophycidae</taxon>
        <taxon>Chaetocerotales</taxon>
        <taxon>Chaetocerotaceae</taxon>
        <taxon>Chaetoceros</taxon>
    </lineage>
</organism>
<dbReference type="GO" id="GO:0000776">
    <property type="term" value="C:kinetochore"/>
    <property type="evidence" value="ECO:0007669"/>
    <property type="project" value="UniProtKB-KW"/>
</dbReference>
<dbReference type="Gene3D" id="1.25.40.430">
    <property type="match status" value="1"/>
</dbReference>
<dbReference type="Proteomes" id="UP001054902">
    <property type="component" value="Unassembled WGS sequence"/>
</dbReference>
<dbReference type="GO" id="GO:0004672">
    <property type="term" value="F:protein kinase activity"/>
    <property type="evidence" value="ECO:0007669"/>
    <property type="project" value="InterPro"/>
</dbReference>
<evidence type="ECO:0000256" key="3">
    <source>
        <dbReference type="ARBA" id="ARBA00022838"/>
    </source>
</evidence>
<proteinExistence type="predicted"/>
<dbReference type="InterPro" id="IPR013212">
    <property type="entry name" value="Mad3/Bub1_I"/>
</dbReference>
<dbReference type="PROSITE" id="PS50011">
    <property type="entry name" value="PROTEIN_KINASE_DOM"/>
    <property type="match status" value="1"/>
</dbReference>
<dbReference type="GO" id="GO:0032991">
    <property type="term" value="C:protein-containing complex"/>
    <property type="evidence" value="ECO:0007669"/>
    <property type="project" value="UniProtKB-ARBA"/>
</dbReference>
<feature type="binding site" evidence="5">
    <location>
        <position position="449"/>
    </location>
    <ligand>
        <name>ATP</name>
        <dbReference type="ChEBI" id="CHEBI:30616"/>
    </ligand>
</feature>
<dbReference type="Gene3D" id="1.10.510.10">
    <property type="entry name" value="Transferase(Phosphotransferase) domain 1"/>
    <property type="match status" value="1"/>
</dbReference>
<dbReference type="SUPFAM" id="SSF56112">
    <property type="entry name" value="Protein kinase-like (PK-like)"/>
    <property type="match status" value="1"/>
</dbReference>
<evidence type="ECO:0000313" key="10">
    <source>
        <dbReference type="Proteomes" id="UP001054902"/>
    </source>
</evidence>
<dbReference type="PROSITE" id="PS00107">
    <property type="entry name" value="PROTEIN_KINASE_ATP"/>
    <property type="match status" value="1"/>
</dbReference>
<evidence type="ECO:0000256" key="4">
    <source>
        <dbReference type="ARBA" id="ARBA00023328"/>
    </source>
</evidence>
<keyword evidence="5" id="KW-0547">Nucleotide-binding</keyword>
<feature type="region of interest" description="Disordered" evidence="6">
    <location>
        <begin position="300"/>
        <end position="331"/>
    </location>
</feature>
<dbReference type="AlphaFoldDB" id="A0AAD3CUQ2"/>
<feature type="domain" description="Protein kinase" evidence="7">
    <location>
        <begin position="421"/>
        <end position="693"/>
    </location>
</feature>
<dbReference type="Pfam" id="PF00069">
    <property type="entry name" value="Pkinase"/>
    <property type="match status" value="1"/>
</dbReference>
<dbReference type="SMART" id="SM00777">
    <property type="entry name" value="Mad3_BUB1_I"/>
    <property type="match status" value="1"/>
</dbReference>
<keyword evidence="5" id="KW-0067">ATP-binding</keyword>
<dbReference type="PANTHER" id="PTHR14030:SF4">
    <property type="entry name" value="BUB1 KINASE, ISOFORM A-RELATED"/>
    <property type="match status" value="1"/>
</dbReference>
<evidence type="ECO:0000313" key="9">
    <source>
        <dbReference type="EMBL" id="GFH52572.1"/>
    </source>
</evidence>
<dbReference type="Pfam" id="PF08311">
    <property type="entry name" value="Mad3_BUB1_I"/>
    <property type="match status" value="1"/>
</dbReference>
<feature type="region of interest" description="Disordered" evidence="6">
    <location>
        <begin position="1"/>
        <end position="24"/>
    </location>
</feature>
<dbReference type="InterPro" id="IPR015661">
    <property type="entry name" value="Bub1/Mad3"/>
</dbReference>
<evidence type="ECO:0000256" key="2">
    <source>
        <dbReference type="ARBA" id="ARBA00022454"/>
    </source>
</evidence>
<evidence type="ECO:0000256" key="5">
    <source>
        <dbReference type="PROSITE-ProRule" id="PRU10141"/>
    </source>
</evidence>
<protein>
    <recommendedName>
        <fullName evidence="11">Protein kinase domain-containing protein</fullName>
    </recommendedName>
</protein>